<dbReference type="Proteomes" id="UP000319829">
    <property type="component" value="Unassembled WGS sequence"/>
</dbReference>
<feature type="transmembrane region" description="Helical" evidence="1">
    <location>
        <begin position="21"/>
        <end position="42"/>
    </location>
</feature>
<dbReference type="PANTHER" id="PTHR41983">
    <property type="entry name" value="SHORT-CHAIN FATTY ACID TRANSPORTER-RELATED"/>
    <property type="match status" value="1"/>
</dbReference>
<dbReference type="Pfam" id="PF02667">
    <property type="entry name" value="SCFA_trans"/>
    <property type="match status" value="1"/>
</dbReference>
<keyword evidence="1" id="KW-1133">Transmembrane helix</keyword>
<feature type="transmembrane region" description="Helical" evidence="1">
    <location>
        <begin position="103"/>
        <end position="129"/>
    </location>
</feature>
<feature type="transmembrane region" description="Helical" evidence="1">
    <location>
        <begin position="339"/>
        <end position="359"/>
    </location>
</feature>
<feature type="transmembrane region" description="Helical" evidence="1">
    <location>
        <begin position="141"/>
        <end position="169"/>
    </location>
</feature>
<evidence type="ECO:0000313" key="3">
    <source>
        <dbReference type="Proteomes" id="UP000319829"/>
    </source>
</evidence>
<feature type="transmembrane region" description="Helical" evidence="1">
    <location>
        <begin position="284"/>
        <end position="306"/>
    </location>
</feature>
<sequence>MQIHVRFARAATRLTNWTQRWVPGTFTIAWFLTLIVLILGVTAGRASFLTCVAAWGDGFWELLPFSMQMCLIMFTGSVVAVSPPVRRALAWLASRPRTPRQSILLVALCSMLLALIHWGISIVGSAVLVRELGRRRAGADYRLLLAAAYLGMGTTWHAGLSASAPLLVATPGHFLESEIGIIPVSATIFSSFNLILVAIVVLIFSIVTPLLHPAPAETIEATPAQLEAIHVFEPPHPPAALKPAPATKLEFSRWVNLTFGALALVWVVDYIFVRTQHPVTLNVLNFVMMGLAIALHPSAASLVAAAEEASGLVFGIILQFPLYAGMYGIIRETHLAESLAGVFVAGATAHTYPVIVYWYSGIVNYFVPSGGSKWAIEAPYILAAGKTLGVPAAKVVTAYAWGDMVTDIIQPFWAIPLLAAARLDFREILGFCMILFCIYAPVVTLAFLLFPR</sequence>
<comment type="caution">
    <text evidence="2">The sequence shown here is derived from an EMBL/GenBank/DDBJ whole genome shotgun (WGS) entry which is preliminary data.</text>
</comment>
<keyword evidence="1" id="KW-0812">Transmembrane</keyword>
<dbReference type="AlphaFoldDB" id="A0A538SN30"/>
<dbReference type="EMBL" id="VBOU01000094">
    <property type="protein sequence ID" value="TMQ52770.1"/>
    <property type="molecule type" value="Genomic_DNA"/>
</dbReference>
<feature type="transmembrane region" description="Helical" evidence="1">
    <location>
        <begin position="181"/>
        <end position="207"/>
    </location>
</feature>
<evidence type="ECO:0000313" key="2">
    <source>
        <dbReference type="EMBL" id="TMQ52770.1"/>
    </source>
</evidence>
<proteinExistence type="predicted"/>
<evidence type="ECO:0000256" key="1">
    <source>
        <dbReference type="SAM" id="Phobius"/>
    </source>
</evidence>
<organism evidence="2 3">
    <name type="scientific">Eiseniibacteriota bacterium</name>
    <dbReference type="NCBI Taxonomy" id="2212470"/>
    <lineage>
        <taxon>Bacteria</taxon>
        <taxon>Candidatus Eiseniibacteriota</taxon>
    </lineage>
</organism>
<dbReference type="PANTHER" id="PTHR41983:SF2">
    <property type="entry name" value="SHORT-CHAIN FATTY ACID TRANSPORTER-RELATED"/>
    <property type="match status" value="1"/>
</dbReference>
<feature type="transmembrane region" description="Helical" evidence="1">
    <location>
        <begin position="62"/>
        <end position="82"/>
    </location>
</feature>
<feature type="transmembrane region" description="Helical" evidence="1">
    <location>
        <begin position="428"/>
        <end position="450"/>
    </location>
</feature>
<accession>A0A538SN30</accession>
<dbReference type="GO" id="GO:0005886">
    <property type="term" value="C:plasma membrane"/>
    <property type="evidence" value="ECO:0007669"/>
    <property type="project" value="TreeGrafter"/>
</dbReference>
<name>A0A538SN30_UNCEI</name>
<reference evidence="2 3" key="1">
    <citation type="journal article" date="2019" name="Nat. Microbiol.">
        <title>Mediterranean grassland soil C-N compound turnover is dependent on rainfall and depth, and is mediated by genomically divergent microorganisms.</title>
        <authorList>
            <person name="Diamond S."/>
            <person name="Andeer P.F."/>
            <person name="Li Z."/>
            <person name="Crits-Christoph A."/>
            <person name="Burstein D."/>
            <person name="Anantharaman K."/>
            <person name="Lane K.R."/>
            <person name="Thomas B.C."/>
            <person name="Pan C."/>
            <person name="Northen T.R."/>
            <person name="Banfield J.F."/>
        </authorList>
    </citation>
    <scope>NUCLEOTIDE SEQUENCE [LARGE SCALE GENOMIC DNA]</scope>
    <source>
        <strain evidence="2">WS_4</strain>
    </source>
</reference>
<protein>
    <submittedName>
        <fullName evidence="2">Short-chain fatty acid transporter</fullName>
    </submittedName>
</protein>
<gene>
    <name evidence="2" type="ORF">E6K74_11550</name>
</gene>
<dbReference type="InterPro" id="IPR006160">
    <property type="entry name" value="SCFA_transpt_AtoE"/>
</dbReference>
<feature type="transmembrane region" description="Helical" evidence="1">
    <location>
        <begin position="254"/>
        <end position="272"/>
    </location>
</feature>
<keyword evidence="1" id="KW-0472">Membrane</keyword>
<feature type="transmembrane region" description="Helical" evidence="1">
    <location>
        <begin position="312"/>
        <end position="330"/>
    </location>
</feature>